<keyword evidence="1" id="KW-1133">Transmembrane helix</keyword>
<protein>
    <recommendedName>
        <fullName evidence="4">ABC-2 family transporter protein</fullName>
    </recommendedName>
</protein>
<evidence type="ECO:0000313" key="2">
    <source>
        <dbReference type="EMBL" id="ESK65592.1"/>
    </source>
</evidence>
<reference evidence="2" key="1">
    <citation type="submission" date="2013-06" db="EMBL/GenBank/DDBJ databases">
        <authorList>
            <person name="Weinstock G."/>
            <person name="Sodergren E."/>
            <person name="Clifton S."/>
            <person name="Fulton L."/>
            <person name="Fulton B."/>
            <person name="Courtney L."/>
            <person name="Fronick C."/>
            <person name="Harrison M."/>
            <person name="Strong C."/>
            <person name="Farmer C."/>
            <person name="Delahaunty K."/>
            <person name="Markovic C."/>
            <person name="Hall O."/>
            <person name="Minx P."/>
            <person name="Tomlinson C."/>
            <person name="Mitreva M."/>
            <person name="Nelson J."/>
            <person name="Hou S."/>
            <person name="Wollam A."/>
            <person name="Pepin K.H."/>
            <person name="Johnson M."/>
            <person name="Bhonagiri V."/>
            <person name="Nash W.E."/>
            <person name="Warren W."/>
            <person name="Chinwalla A."/>
            <person name="Mardis E.R."/>
            <person name="Wilson R.K."/>
        </authorList>
    </citation>
    <scope>NUCLEOTIDE SEQUENCE [LARGE SCALE GENOMIC DNA]</scope>
    <source>
        <strain evidence="2">ATCC 49176</strain>
    </source>
</reference>
<evidence type="ECO:0000256" key="1">
    <source>
        <dbReference type="SAM" id="Phobius"/>
    </source>
</evidence>
<feature type="transmembrane region" description="Helical" evidence="1">
    <location>
        <begin position="227"/>
        <end position="249"/>
    </location>
</feature>
<comment type="caution">
    <text evidence="2">The sequence shown here is derived from an EMBL/GenBank/DDBJ whole genome shotgun (WGS) entry which is preliminary data.</text>
</comment>
<keyword evidence="1" id="KW-0472">Membrane</keyword>
<feature type="transmembrane region" description="Helical" evidence="1">
    <location>
        <begin position="21"/>
        <end position="44"/>
    </location>
</feature>
<keyword evidence="1" id="KW-0812">Transmembrane</keyword>
<keyword evidence="3" id="KW-1185">Reference proteome</keyword>
<name>W1Q370_ABIDE</name>
<sequence>MLAILKADFRRLIHSKGFWTMEILLLAFNFLIVLLAHPTVLKFISGLQGVSGAEGLEQLRLDGLTAVSQAIESGAGIQIFMLFLTLYLVGPELNHQLYKNSLSAGISRFSYYFNKWLMIFLLTGFNLFLYTSTRYLYASLFLDMSGLSPEVLGQGVQVLLLQWLFIQFWVAVILTLLHLTHSIPISLVFFFLFGPTANYLAMLLPKNTWLRYVDVQADFALLSDPNLALAVGLSLVLSTIFGCLGYQIFKRRDL</sequence>
<gene>
    <name evidence="2" type="ORF">GCWU000182_001066</name>
</gene>
<dbReference type="EMBL" id="ACIN03000007">
    <property type="protein sequence ID" value="ESK65592.1"/>
    <property type="molecule type" value="Genomic_DNA"/>
</dbReference>
<evidence type="ECO:0000313" key="3">
    <source>
        <dbReference type="Proteomes" id="UP000019050"/>
    </source>
</evidence>
<feature type="transmembrane region" description="Helical" evidence="1">
    <location>
        <begin position="184"/>
        <end position="204"/>
    </location>
</feature>
<organism evidence="2 3">
    <name type="scientific">Abiotrophia defectiva ATCC 49176</name>
    <dbReference type="NCBI Taxonomy" id="592010"/>
    <lineage>
        <taxon>Bacteria</taxon>
        <taxon>Bacillati</taxon>
        <taxon>Bacillota</taxon>
        <taxon>Bacilli</taxon>
        <taxon>Lactobacillales</taxon>
        <taxon>Aerococcaceae</taxon>
        <taxon>Abiotrophia</taxon>
    </lineage>
</organism>
<evidence type="ECO:0008006" key="4">
    <source>
        <dbReference type="Google" id="ProtNLM"/>
    </source>
</evidence>
<dbReference type="AlphaFoldDB" id="W1Q370"/>
<feature type="transmembrane region" description="Helical" evidence="1">
    <location>
        <begin position="64"/>
        <end position="89"/>
    </location>
</feature>
<dbReference type="Proteomes" id="UP000019050">
    <property type="component" value="Unassembled WGS sequence"/>
</dbReference>
<dbReference type="OrthoDB" id="3230233at2"/>
<feature type="transmembrane region" description="Helical" evidence="1">
    <location>
        <begin position="116"/>
        <end position="137"/>
    </location>
</feature>
<dbReference type="GeneID" id="84817602"/>
<dbReference type="STRING" id="592010.GCWU000182_001066"/>
<accession>W1Q370</accession>
<dbReference type="HOGENOM" id="CLU_096048_0_0_9"/>
<proteinExistence type="predicted"/>
<feature type="transmembrane region" description="Helical" evidence="1">
    <location>
        <begin position="157"/>
        <end position="177"/>
    </location>
</feature>
<dbReference type="RefSeq" id="WP_023391711.1">
    <property type="nucleotide sequence ID" value="NZ_KI535340.1"/>
</dbReference>